<proteinExistence type="predicted"/>
<evidence type="ECO:0000313" key="1">
    <source>
        <dbReference type="EMBL" id="MPC16748.1"/>
    </source>
</evidence>
<accession>A0A5B7D660</accession>
<comment type="caution">
    <text evidence="1">The sequence shown here is derived from an EMBL/GenBank/DDBJ whole genome shotgun (WGS) entry which is preliminary data.</text>
</comment>
<protein>
    <submittedName>
        <fullName evidence="1">Uncharacterized protein</fullName>
    </submittedName>
</protein>
<gene>
    <name evidence="1" type="ORF">E2C01_009583</name>
</gene>
<dbReference type="EMBL" id="VSRR010000532">
    <property type="protein sequence ID" value="MPC16748.1"/>
    <property type="molecule type" value="Genomic_DNA"/>
</dbReference>
<reference evidence="1 2" key="1">
    <citation type="submission" date="2019-05" db="EMBL/GenBank/DDBJ databases">
        <title>Another draft genome of Portunus trituberculatus and its Hox gene families provides insights of decapod evolution.</title>
        <authorList>
            <person name="Jeong J.-H."/>
            <person name="Song I."/>
            <person name="Kim S."/>
            <person name="Choi T."/>
            <person name="Kim D."/>
            <person name="Ryu S."/>
            <person name="Kim W."/>
        </authorList>
    </citation>
    <scope>NUCLEOTIDE SEQUENCE [LARGE SCALE GENOMIC DNA]</scope>
    <source>
        <tissue evidence="1">Muscle</tissue>
    </source>
</reference>
<keyword evidence="2" id="KW-1185">Reference proteome</keyword>
<dbReference type="Proteomes" id="UP000324222">
    <property type="component" value="Unassembled WGS sequence"/>
</dbReference>
<name>A0A5B7D660_PORTR</name>
<sequence>MKGALMKRKYRSVDPKAKLKELLSFKTSTPNANNKEVRNKQAGIGNHRQDWSSLSYIRRSEKRMIERVNHRDSPIVPHLHRSPVSQ</sequence>
<dbReference type="AlphaFoldDB" id="A0A5B7D660"/>
<evidence type="ECO:0000313" key="2">
    <source>
        <dbReference type="Proteomes" id="UP000324222"/>
    </source>
</evidence>
<organism evidence="1 2">
    <name type="scientific">Portunus trituberculatus</name>
    <name type="common">Swimming crab</name>
    <name type="synonym">Neptunus trituberculatus</name>
    <dbReference type="NCBI Taxonomy" id="210409"/>
    <lineage>
        <taxon>Eukaryota</taxon>
        <taxon>Metazoa</taxon>
        <taxon>Ecdysozoa</taxon>
        <taxon>Arthropoda</taxon>
        <taxon>Crustacea</taxon>
        <taxon>Multicrustacea</taxon>
        <taxon>Malacostraca</taxon>
        <taxon>Eumalacostraca</taxon>
        <taxon>Eucarida</taxon>
        <taxon>Decapoda</taxon>
        <taxon>Pleocyemata</taxon>
        <taxon>Brachyura</taxon>
        <taxon>Eubrachyura</taxon>
        <taxon>Portunoidea</taxon>
        <taxon>Portunidae</taxon>
        <taxon>Portuninae</taxon>
        <taxon>Portunus</taxon>
    </lineage>
</organism>